<reference evidence="1 2" key="1">
    <citation type="submission" date="2015-09" db="EMBL/GenBank/DDBJ databases">
        <title>Draft genome sequence of Kouleothrix aurantiaca JCM 19913.</title>
        <authorList>
            <person name="Hemp J."/>
        </authorList>
    </citation>
    <scope>NUCLEOTIDE SEQUENCE [LARGE SCALE GENOMIC DNA]</scope>
    <source>
        <strain evidence="1 2">COM-B</strain>
    </source>
</reference>
<proteinExistence type="predicted"/>
<sequence length="61" mass="7057">YYFNSGTWTPHLRERPGHGYTWAEIGDPANYVSSFTYLKFVPNDAGEYRAELHNWAAEQSS</sequence>
<dbReference type="EMBL" id="LJCR01002837">
    <property type="protein sequence ID" value="KPV48218.1"/>
    <property type="molecule type" value="Genomic_DNA"/>
</dbReference>
<evidence type="ECO:0000313" key="2">
    <source>
        <dbReference type="Proteomes" id="UP000050509"/>
    </source>
</evidence>
<comment type="caution">
    <text evidence="1">The sequence shown here is derived from an EMBL/GenBank/DDBJ whole genome shotgun (WGS) entry which is preliminary data.</text>
</comment>
<name>A0A0P9F7I7_9CHLR</name>
<accession>A0A0P9F7I7</accession>
<organism evidence="1 2">
    <name type="scientific">Kouleothrix aurantiaca</name>
    <dbReference type="NCBI Taxonomy" id="186479"/>
    <lineage>
        <taxon>Bacteria</taxon>
        <taxon>Bacillati</taxon>
        <taxon>Chloroflexota</taxon>
        <taxon>Chloroflexia</taxon>
        <taxon>Chloroflexales</taxon>
        <taxon>Roseiflexineae</taxon>
        <taxon>Roseiflexaceae</taxon>
        <taxon>Kouleothrix</taxon>
    </lineage>
</organism>
<evidence type="ECO:0000313" key="1">
    <source>
        <dbReference type="EMBL" id="KPV48218.1"/>
    </source>
</evidence>
<feature type="non-terminal residue" evidence="1">
    <location>
        <position position="1"/>
    </location>
</feature>
<dbReference type="Proteomes" id="UP000050509">
    <property type="component" value="Unassembled WGS sequence"/>
</dbReference>
<dbReference type="AlphaFoldDB" id="A0A0P9F7I7"/>
<gene>
    <name evidence="1" type="ORF">SE17_39260</name>
</gene>
<protein>
    <submittedName>
        <fullName evidence="1">Uncharacterized protein</fullName>
    </submittedName>
</protein>
<keyword evidence="2" id="KW-1185">Reference proteome</keyword>